<feature type="domain" description="WKF" evidence="2">
    <location>
        <begin position="91"/>
        <end position="151"/>
    </location>
</feature>
<accession>A0A1E3PG08</accession>
<dbReference type="EMBL" id="KV454412">
    <property type="protein sequence ID" value="ODQ64335.1"/>
    <property type="molecule type" value="Genomic_DNA"/>
</dbReference>
<feature type="compositionally biased region" description="Basic residues" evidence="1">
    <location>
        <begin position="40"/>
        <end position="58"/>
    </location>
</feature>
<evidence type="ECO:0000256" key="1">
    <source>
        <dbReference type="SAM" id="MobiDB-lite"/>
    </source>
</evidence>
<dbReference type="Pfam" id="PF10180">
    <property type="entry name" value="WKF"/>
    <property type="match status" value="1"/>
</dbReference>
<feature type="compositionally biased region" description="Low complexity" evidence="1">
    <location>
        <begin position="222"/>
        <end position="232"/>
    </location>
</feature>
<dbReference type="OrthoDB" id="10261563at2759"/>
<dbReference type="Proteomes" id="UP000095009">
    <property type="component" value="Unassembled WGS sequence"/>
</dbReference>
<feature type="region of interest" description="Disordered" evidence="1">
    <location>
        <begin position="37"/>
        <end position="88"/>
    </location>
</feature>
<reference evidence="3 4" key="1">
    <citation type="journal article" date="2016" name="Proc. Natl. Acad. Sci. U.S.A.">
        <title>Comparative genomics of biotechnologically important yeasts.</title>
        <authorList>
            <person name="Riley R."/>
            <person name="Haridas S."/>
            <person name="Wolfe K.H."/>
            <person name="Lopes M.R."/>
            <person name="Hittinger C.T."/>
            <person name="Goeker M."/>
            <person name="Salamov A.A."/>
            <person name="Wisecaver J.H."/>
            <person name="Long T.M."/>
            <person name="Calvey C.H."/>
            <person name="Aerts A.L."/>
            <person name="Barry K.W."/>
            <person name="Choi C."/>
            <person name="Clum A."/>
            <person name="Coughlan A.Y."/>
            <person name="Deshpande S."/>
            <person name="Douglass A.P."/>
            <person name="Hanson S.J."/>
            <person name="Klenk H.-P."/>
            <person name="LaButti K.M."/>
            <person name="Lapidus A."/>
            <person name="Lindquist E.A."/>
            <person name="Lipzen A.M."/>
            <person name="Meier-Kolthoff J.P."/>
            <person name="Ohm R.A."/>
            <person name="Otillar R.P."/>
            <person name="Pangilinan J.L."/>
            <person name="Peng Y."/>
            <person name="Rokas A."/>
            <person name="Rosa C.A."/>
            <person name="Scheuner C."/>
            <person name="Sibirny A.A."/>
            <person name="Slot J.C."/>
            <person name="Stielow J.B."/>
            <person name="Sun H."/>
            <person name="Kurtzman C.P."/>
            <person name="Blackwell M."/>
            <person name="Grigoriev I.V."/>
            <person name="Jeffries T.W."/>
        </authorList>
    </citation>
    <scope>NUCLEOTIDE SEQUENCE [LARGE SCALE GENOMIC DNA]</scope>
    <source>
        <strain evidence="3 4">DSM 6958</strain>
    </source>
</reference>
<name>A0A1E3PG08_9ASCO</name>
<dbReference type="InterPro" id="IPR019327">
    <property type="entry name" value="WKF"/>
</dbReference>
<protein>
    <recommendedName>
        <fullName evidence="2">WKF domain-containing protein</fullName>
    </recommendedName>
</protein>
<sequence length="239" mass="27050">MSQHVPAWKRLGLKVTETAHDDPLALINTLPTTADAVLPGHKRKLPNQKTPKREKATKRAIADDSLPKKAPKRVKVPKSDRAPPPESDQLAYLRMYHEDRANWKFSKQKQNWILKNLYTVDLEKYQDSLVAYLQGLQGGSKFRLVEECKAVMEAFKKFMEEDDEDDDDKPKSILKNTETTTEGTDRSDIPTEDKARRAQLLYKGLTGNDFDLGLDDLDNGEAEANLSSAEESPVTEPKE</sequence>
<gene>
    <name evidence="3" type="ORF">NADFUDRAFT_52665</name>
</gene>
<feature type="region of interest" description="Disordered" evidence="1">
    <location>
        <begin position="212"/>
        <end position="239"/>
    </location>
</feature>
<feature type="region of interest" description="Disordered" evidence="1">
    <location>
        <begin position="161"/>
        <end position="193"/>
    </location>
</feature>
<dbReference type="PANTHER" id="PTHR22306">
    <property type="entry name" value="CHROMOSOME 7 OPEN READING FRAME 50"/>
    <property type="match status" value="1"/>
</dbReference>
<dbReference type="STRING" id="857566.A0A1E3PG08"/>
<feature type="compositionally biased region" description="Basic and acidic residues" evidence="1">
    <location>
        <begin position="183"/>
        <end position="193"/>
    </location>
</feature>
<proteinExistence type="predicted"/>
<dbReference type="PANTHER" id="PTHR22306:SF2">
    <property type="entry name" value="CHROMOSOME 7 OPEN READING FRAME 50"/>
    <property type="match status" value="1"/>
</dbReference>
<organism evidence="3 4">
    <name type="scientific">Nadsonia fulvescens var. elongata DSM 6958</name>
    <dbReference type="NCBI Taxonomy" id="857566"/>
    <lineage>
        <taxon>Eukaryota</taxon>
        <taxon>Fungi</taxon>
        <taxon>Dikarya</taxon>
        <taxon>Ascomycota</taxon>
        <taxon>Saccharomycotina</taxon>
        <taxon>Dipodascomycetes</taxon>
        <taxon>Dipodascales</taxon>
        <taxon>Dipodascales incertae sedis</taxon>
        <taxon>Nadsonia</taxon>
    </lineage>
</organism>
<evidence type="ECO:0000313" key="4">
    <source>
        <dbReference type="Proteomes" id="UP000095009"/>
    </source>
</evidence>
<evidence type="ECO:0000313" key="3">
    <source>
        <dbReference type="EMBL" id="ODQ64335.1"/>
    </source>
</evidence>
<keyword evidence="4" id="KW-1185">Reference proteome</keyword>
<dbReference type="AlphaFoldDB" id="A0A1E3PG08"/>
<feature type="compositionally biased region" description="Acidic residues" evidence="1">
    <location>
        <begin position="212"/>
        <end position="221"/>
    </location>
</feature>
<evidence type="ECO:0000259" key="2">
    <source>
        <dbReference type="Pfam" id="PF10180"/>
    </source>
</evidence>